<gene>
    <name evidence="2" type="ORF">PGLA1383_LOCUS4271</name>
</gene>
<evidence type="ECO:0000313" key="2">
    <source>
        <dbReference type="EMBL" id="CAE8585362.1"/>
    </source>
</evidence>
<reference evidence="2" key="1">
    <citation type="submission" date="2021-02" db="EMBL/GenBank/DDBJ databases">
        <authorList>
            <person name="Dougan E. K."/>
            <person name="Rhodes N."/>
            <person name="Thang M."/>
            <person name="Chan C."/>
        </authorList>
    </citation>
    <scope>NUCLEOTIDE SEQUENCE</scope>
</reference>
<name>A0A813DBT0_POLGL</name>
<feature type="non-terminal residue" evidence="2">
    <location>
        <position position="1"/>
    </location>
</feature>
<protein>
    <submittedName>
        <fullName evidence="2">Uncharacterized protein</fullName>
    </submittedName>
</protein>
<evidence type="ECO:0000313" key="3">
    <source>
        <dbReference type="Proteomes" id="UP000654075"/>
    </source>
</evidence>
<sequence length="205" mass="22250">AKEYAQLEIAGGPAGPCGAQLLVRQALFEELRGGIGGAQTSAPRRGPGREEVAASPRPSLWQYLENEDTAWRALRQAPATMDTKSSRESDSEPDTDSEAEEDVQAPGLQAVHITSPWTPGASAVEAQDLDATDDRVQLMQEERLEALRADVFGALRGYQREPGHRQTATGDGMAAPNKLVDARLDDMRREALDQLCGLMLQQDHC</sequence>
<proteinExistence type="predicted"/>
<dbReference type="Proteomes" id="UP000654075">
    <property type="component" value="Unassembled WGS sequence"/>
</dbReference>
<organism evidence="2 3">
    <name type="scientific">Polarella glacialis</name>
    <name type="common">Dinoflagellate</name>
    <dbReference type="NCBI Taxonomy" id="89957"/>
    <lineage>
        <taxon>Eukaryota</taxon>
        <taxon>Sar</taxon>
        <taxon>Alveolata</taxon>
        <taxon>Dinophyceae</taxon>
        <taxon>Suessiales</taxon>
        <taxon>Suessiaceae</taxon>
        <taxon>Polarella</taxon>
    </lineage>
</organism>
<evidence type="ECO:0000256" key="1">
    <source>
        <dbReference type="SAM" id="MobiDB-lite"/>
    </source>
</evidence>
<comment type="caution">
    <text evidence="2">The sequence shown here is derived from an EMBL/GenBank/DDBJ whole genome shotgun (WGS) entry which is preliminary data.</text>
</comment>
<dbReference type="AlphaFoldDB" id="A0A813DBT0"/>
<feature type="region of interest" description="Disordered" evidence="1">
    <location>
        <begin position="34"/>
        <end position="58"/>
    </location>
</feature>
<accession>A0A813DBT0</accession>
<feature type="region of interest" description="Disordered" evidence="1">
    <location>
        <begin position="77"/>
        <end position="106"/>
    </location>
</feature>
<keyword evidence="3" id="KW-1185">Reference proteome</keyword>
<dbReference type="EMBL" id="CAJNNV010001594">
    <property type="protein sequence ID" value="CAE8585362.1"/>
    <property type="molecule type" value="Genomic_DNA"/>
</dbReference>
<feature type="compositionally biased region" description="Acidic residues" evidence="1">
    <location>
        <begin position="91"/>
        <end position="103"/>
    </location>
</feature>